<dbReference type="PANTHER" id="PTHR42953:SF1">
    <property type="entry name" value="METAL-BINDING PROTEIN HI_0362-RELATED"/>
    <property type="match status" value="1"/>
</dbReference>
<dbReference type="GO" id="GO:0030001">
    <property type="term" value="P:metal ion transport"/>
    <property type="evidence" value="ECO:0007669"/>
    <property type="project" value="InterPro"/>
</dbReference>
<keyword evidence="5" id="KW-1133">Transmembrane helix</keyword>
<dbReference type="STRING" id="1423783.FC50_GL001914"/>
<evidence type="ECO:0000256" key="3">
    <source>
        <dbReference type="ARBA" id="ARBA00022723"/>
    </source>
</evidence>
<evidence type="ECO:0000256" key="4">
    <source>
        <dbReference type="ARBA" id="ARBA00022729"/>
    </source>
</evidence>
<dbReference type="Pfam" id="PF01297">
    <property type="entry name" value="ZnuA"/>
    <property type="match status" value="1"/>
</dbReference>
<evidence type="ECO:0000256" key="5">
    <source>
        <dbReference type="SAM" id="Phobius"/>
    </source>
</evidence>
<evidence type="ECO:0000256" key="2">
    <source>
        <dbReference type="ARBA" id="ARBA00022448"/>
    </source>
</evidence>
<keyword evidence="7" id="KW-1185">Reference proteome</keyword>
<name>A0A0R1U1Z3_9LACO</name>
<evidence type="ECO:0000313" key="6">
    <source>
        <dbReference type="EMBL" id="KRL84901.1"/>
    </source>
</evidence>
<feature type="transmembrane region" description="Helical" evidence="5">
    <location>
        <begin position="6"/>
        <end position="25"/>
    </location>
</feature>
<dbReference type="InterPro" id="IPR050492">
    <property type="entry name" value="Bact_metal-bind_prot9"/>
</dbReference>
<dbReference type="InterPro" id="IPR006127">
    <property type="entry name" value="ZnuA-like"/>
</dbReference>
<comment type="subcellular location">
    <subcellularLocation>
        <location evidence="1">Cell envelope</location>
    </subcellularLocation>
</comment>
<dbReference type="EMBL" id="AZFJ01000057">
    <property type="protein sequence ID" value="KRL84901.1"/>
    <property type="molecule type" value="Genomic_DNA"/>
</dbReference>
<dbReference type="RefSeq" id="WP_054650160.1">
    <property type="nucleotide sequence ID" value="NZ_AZFJ01000057.1"/>
</dbReference>
<dbReference type="OrthoDB" id="9810636at2"/>
<dbReference type="Proteomes" id="UP000051922">
    <property type="component" value="Unassembled WGS sequence"/>
</dbReference>
<reference evidence="6 7" key="1">
    <citation type="journal article" date="2015" name="Genome Announc.">
        <title>Expanding the biotechnology potential of lactobacilli through comparative genomics of 213 strains and associated genera.</title>
        <authorList>
            <person name="Sun Z."/>
            <person name="Harris H.M."/>
            <person name="McCann A."/>
            <person name="Guo C."/>
            <person name="Argimon S."/>
            <person name="Zhang W."/>
            <person name="Yang X."/>
            <person name="Jeffery I.B."/>
            <person name="Cooney J.C."/>
            <person name="Kagawa T.F."/>
            <person name="Liu W."/>
            <person name="Song Y."/>
            <person name="Salvetti E."/>
            <person name="Wrobel A."/>
            <person name="Rasinkangas P."/>
            <person name="Parkhill J."/>
            <person name="Rea M.C."/>
            <person name="O'Sullivan O."/>
            <person name="Ritari J."/>
            <person name="Douillard F.P."/>
            <person name="Paul Ross R."/>
            <person name="Yang R."/>
            <person name="Briner A.E."/>
            <person name="Felis G.E."/>
            <person name="de Vos W.M."/>
            <person name="Barrangou R."/>
            <person name="Klaenhammer T.R."/>
            <person name="Caufield P.W."/>
            <person name="Cui Y."/>
            <person name="Zhang H."/>
            <person name="O'Toole P.W."/>
        </authorList>
    </citation>
    <scope>NUCLEOTIDE SEQUENCE [LARGE SCALE GENOMIC DNA]</scope>
    <source>
        <strain evidence="6 7">DSM 15945</strain>
    </source>
</reference>
<dbReference type="SUPFAM" id="SSF53807">
    <property type="entry name" value="Helical backbone' metal receptor"/>
    <property type="match status" value="1"/>
</dbReference>
<keyword evidence="2" id="KW-0813">Transport</keyword>
<dbReference type="GO" id="GO:0046872">
    <property type="term" value="F:metal ion binding"/>
    <property type="evidence" value="ECO:0007669"/>
    <property type="project" value="UniProtKB-KW"/>
</dbReference>
<protein>
    <submittedName>
        <fullName evidence="6">ABC superfamily ATP binding cassette transporter, binding protein</fullName>
    </submittedName>
</protein>
<keyword evidence="4" id="KW-0732">Signal</keyword>
<keyword evidence="5" id="KW-0812">Transmembrane</keyword>
<proteinExistence type="predicted"/>
<keyword evidence="3" id="KW-0479">Metal-binding</keyword>
<evidence type="ECO:0000313" key="7">
    <source>
        <dbReference type="Proteomes" id="UP000051922"/>
    </source>
</evidence>
<dbReference type="PANTHER" id="PTHR42953">
    <property type="entry name" value="HIGH-AFFINITY ZINC UPTAKE SYSTEM PROTEIN ZNUA-RELATED"/>
    <property type="match status" value="1"/>
</dbReference>
<dbReference type="AlphaFoldDB" id="A0A0R1U1Z3"/>
<organism evidence="6 7">
    <name type="scientific">Lacticaseibacillus pantheris DSM 15945 = JCM 12539 = NBRC 106106</name>
    <dbReference type="NCBI Taxonomy" id="1423783"/>
    <lineage>
        <taxon>Bacteria</taxon>
        <taxon>Bacillati</taxon>
        <taxon>Bacillota</taxon>
        <taxon>Bacilli</taxon>
        <taxon>Lactobacillales</taxon>
        <taxon>Lactobacillaceae</taxon>
        <taxon>Lacticaseibacillus</taxon>
    </lineage>
</organism>
<gene>
    <name evidence="6" type="ORF">FC50_GL001914</name>
</gene>
<dbReference type="Gene3D" id="3.40.50.1980">
    <property type="entry name" value="Nitrogenase molybdenum iron protein domain"/>
    <property type="match status" value="2"/>
</dbReference>
<evidence type="ECO:0000256" key="1">
    <source>
        <dbReference type="ARBA" id="ARBA00004196"/>
    </source>
</evidence>
<accession>A0A0R1U1Z3</accession>
<comment type="caution">
    <text evidence="6">The sequence shown here is derived from an EMBL/GenBank/DDBJ whole genome shotgun (WGS) entry which is preliminary data.</text>
</comment>
<dbReference type="PATRIC" id="fig|1423783.4.peg.1957"/>
<sequence>MQKKRIWWAVAVPLVLIVVALGFVINRGLSQQQQGTTKKDIHIVTSLDFYGEMAKGVAGKYASVTAVIQNTKVDPHDYEPTSDVAKEYAEADLIISNGGGYDKWSSQFAKQNTGAQSINVATLTGFKTGGNEHLWYKPTTPSKVVNAVKAKLIKIDPQHRQQYTANAKRYLAKFGSLTKLQQQAKQQLAGKRYLATEPVYDNMLTALGAQSDSTGFAEAVDAENDPTANDIRKWQTDVQNHTVQFVINNPQNSGRLVKSAVAYARNHGVPVVNITETKPAGETYIQWQTKELKAVLNTLK</sequence>
<keyword evidence="5" id="KW-0472">Membrane</keyword>
<dbReference type="GO" id="GO:0030313">
    <property type="term" value="C:cell envelope"/>
    <property type="evidence" value="ECO:0007669"/>
    <property type="project" value="UniProtKB-SubCell"/>
</dbReference>